<dbReference type="AlphaFoldDB" id="A0A1X6YXH5"/>
<reference evidence="3" key="1">
    <citation type="submission" date="2017-03" db="EMBL/GenBank/DDBJ databases">
        <authorList>
            <person name="Rodrigo-Torres L."/>
            <person name="Arahal R.D."/>
            <person name="Lucena T."/>
        </authorList>
    </citation>
    <scope>NUCLEOTIDE SEQUENCE [LARGE SCALE GENOMIC DNA]</scope>
    <source>
        <strain evidence="3">CECT 8370</strain>
    </source>
</reference>
<keyword evidence="1" id="KW-0732">Signal</keyword>
<dbReference type="SUPFAM" id="SSF111364">
    <property type="entry name" value="Tsx-like channel"/>
    <property type="match status" value="1"/>
</dbReference>
<evidence type="ECO:0000256" key="1">
    <source>
        <dbReference type="SAM" id="SignalP"/>
    </source>
</evidence>
<dbReference type="RefSeq" id="WP_085826341.1">
    <property type="nucleotide sequence ID" value="NZ_FWFJ01000009.1"/>
</dbReference>
<evidence type="ECO:0000313" key="2">
    <source>
        <dbReference type="EMBL" id="SLN34000.1"/>
    </source>
</evidence>
<proteinExistence type="predicted"/>
<evidence type="ECO:0008006" key="4">
    <source>
        <dbReference type="Google" id="ProtNLM"/>
    </source>
</evidence>
<dbReference type="EMBL" id="FWFJ01000009">
    <property type="protein sequence ID" value="SLN34000.1"/>
    <property type="molecule type" value="Genomic_DNA"/>
</dbReference>
<name>A0A1X6YXH5_9RHOB</name>
<dbReference type="Proteomes" id="UP000194012">
    <property type="component" value="Unassembled WGS sequence"/>
</dbReference>
<dbReference type="InterPro" id="IPR036777">
    <property type="entry name" value="Channel_Tsx-like_sf"/>
</dbReference>
<evidence type="ECO:0000313" key="3">
    <source>
        <dbReference type="Proteomes" id="UP000194012"/>
    </source>
</evidence>
<gene>
    <name evidence="2" type="ORF">ROG8370_01400</name>
</gene>
<dbReference type="Gene3D" id="2.40.230.20">
    <property type="entry name" value="Nucleoside-specific channel-forming protein, Tsx-like"/>
    <property type="match status" value="1"/>
</dbReference>
<feature type="chain" id="PRO_5012123443" description="Nucleoside-specific channel-forming protein, Tsx" evidence="1">
    <location>
        <begin position="27"/>
        <end position="266"/>
    </location>
</feature>
<accession>A0A1X6YXH5</accession>
<dbReference type="GO" id="GO:0009279">
    <property type="term" value="C:cell outer membrane"/>
    <property type="evidence" value="ECO:0007669"/>
    <property type="project" value="InterPro"/>
</dbReference>
<protein>
    <recommendedName>
        <fullName evidence="4">Nucleoside-specific channel-forming protein, Tsx</fullName>
    </recommendedName>
</protein>
<sequence length="266" mass="28886">MKKHIGNLLGGLALVAGLATSNAALADFSTTEVQLHYGDNYKMGSNANFATGFAEETQRETITLDHFSTNDIGDLFFFVDFFHDSNASQVPGRPESDQYGEIYYHLHGSNFGLAFNEGSLVKGLDLGVGLNQGTDVSIALAGPRVSFNVPGFRVLSLGAYAYNNFVDPFDRSLDTTYQITLVWDAPFSIGSQKFLAKGFVDFIGSQGANVANEVVLSPQIRWDLGNAMGMKADKVHLGIEYTHFDNKFGISGVDEDSASIFVGFKF</sequence>
<dbReference type="OrthoDB" id="104801at2"/>
<feature type="signal peptide" evidence="1">
    <location>
        <begin position="1"/>
        <end position="26"/>
    </location>
</feature>
<organism evidence="2 3">
    <name type="scientific">Roseovarius gaetbuli</name>
    <dbReference type="NCBI Taxonomy" id="1356575"/>
    <lineage>
        <taxon>Bacteria</taxon>
        <taxon>Pseudomonadati</taxon>
        <taxon>Pseudomonadota</taxon>
        <taxon>Alphaproteobacteria</taxon>
        <taxon>Rhodobacterales</taxon>
        <taxon>Roseobacteraceae</taxon>
        <taxon>Roseovarius</taxon>
    </lineage>
</organism>
<keyword evidence="3" id="KW-1185">Reference proteome</keyword>